<dbReference type="EMBL" id="BRXU01000003">
    <property type="protein sequence ID" value="GLC50077.1"/>
    <property type="molecule type" value="Genomic_DNA"/>
</dbReference>
<proteinExistence type="predicted"/>
<evidence type="ECO:0000313" key="3">
    <source>
        <dbReference type="EMBL" id="GLC50077.1"/>
    </source>
</evidence>
<feature type="compositionally biased region" description="Gly residues" evidence="1">
    <location>
        <begin position="27"/>
        <end position="38"/>
    </location>
</feature>
<feature type="compositionally biased region" description="Pro residues" evidence="1">
    <location>
        <begin position="158"/>
        <end position="169"/>
    </location>
</feature>
<keyword evidence="2" id="KW-0812">Transmembrane</keyword>
<evidence type="ECO:0000256" key="1">
    <source>
        <dbReference type="SAM" id="MobiDB-lite"/>
    </source>
</evidence>
<accession>A0A9W6BEF4</accession>
<organism evidence="3 4">
    <name type="scientific">Pleodorina starrii</name>
    <dbReference type="NCBI Taxonomy" id="330485"/>
    <lineage>
        <taxon>Eukaryota</taxon>
        <taxon>Viridiplantae</taxon>
        <taxon>Chlorophyta</taxon>
        <taxon>core chlorophytes</taxon>
        <taxon>Chlorophyceae</taxon>
        <taxon>CS clade</taxon>
        <taxon>Chlamydomonadales</taxon>
        <taxon>Volvocaceae</taxon>
        <taxon>Pleodorina</taxon>
    </lineage>
</organism>
<dbReference type="AlphaFoldDB" id="A0A9W6BEF4"/>
<dbReference type="Proteomes" id="UP001165080">
    <property type="component" value="Unassembled WGS sequence"/>
</dbReference>
<keyword evidence="4" id="KW-1185">Reference proteome</keyword>
<evidence type="ECO:0000256" key="2">
    <source>
        <dbReference type="SAM" id="Phobius"/>
    </source>
</evidence>
<evidence type="ECO:0000313" key="4">
    <source>
        <dbReference type="Proteomes" id="UP001165080"/>
    </source>
</evidence>
<feature type="region of interest" description="Disordered" evidence="1">
    <location>
        <begin position="209"/>
        <end position="240"/>
    </location>
</feature>
<keyword evidence="2" id="KW-1133">Transmembrane helix</keyword>
<keyword evidence="2" id="KW-0472">Membrane</keyword>
<feature type="region of interest" description="Disordered" evidence="1">
    <location>
        <begin position="112"/>
        <end position="171"/>
    </location>
</feature>
<reference evidence="3 4" key="1">
    <citation type="journal article" date="2023" name="Commun. Biol.">
        <title>Reorganization of the ancestral sex-determining regions during the evolution of trioecy in Pleodorina starrii.</title>
        <authorList>
            <person name="Takahashi K."/>
            <person name="Suzuki S."/>
            <person name="Kawai-Toyooka H."/>
            <person name="Yamamoto K."/>
            <person name="Hamaji T."/>
            <person name="Ootsuki R."/>
            <person name="Yamaguchi H."/>
            <person name="Kawachi M."/>
            <person name="Higashiyama T."/>
            <person name="Nozaki H."/>
        </authorList>
    </citation>
    <scope>NUCLEOTIDE SEQUENCE [LARGE SCALE GENOMIC DNA]</scope>
    <source>
        <strain evidence="3 4">NIES-4479</strain>
    </source>
</reference>
<feature type="compositionally biased region" description="Polar residues" evidence="1">
    <location>
        <begin position="112"/>
        <end position="124"/>
    </location>
</feature>
<comment type="caution">
    <text evidence="3">The sequence shown here is derived from an EMBL/GenBank/DDBJ whole genome shotgun (WGS) entry which is preliminary data.</text>
</comment>
<name>A0A9W6BEF4_9CHLO</name>
<protein>
    <submittedName>
        <fullName evidence="3">Uncharacterized protein</fullName>
    </submittedName>
</protein>
<feature type="transmembrane region" description="Helical" evidence="2">
    <location>
        <begin position="52"/>
        <end position="76"/>
    </location>
</feature>
<feature type="compositionally biased region" description="Acidic residues" evidence="1">
    <location>
        <begin position="231"/>
        <end position="240"/>
    </location>
</feature>
<feature type="region of interest" description="Disordered" evidence="1">
    <location>
        <begin position="1"/>
        <end position="39"/>
    </location>
</feature>
<gene>
    <name evidence="3" type="primary">PLESTB000795</name>
    <name evidence="3" type="ORF">PLESTB_000339700</name>
</gene>
<sequence>MRWNQSAGRGGRSISLPHHAQASAPGGTAGGAMRGTGGVRTPVQDTDAASGAINIIIIINIIIVVNIIILASWALITHVEASLVSYMLHTGPCTAAREQGQLPIRTCLLQAQPTRGQAPQQQLHSGAPPAETATLDPQWGRFRSPPPPRPARASPPSASVPPGRPPPARPSILVAARTTRRRRALRAWPSHQQDVHGGLALAAQAEAPEAPGLGWLRDPAMSETHSPNDEVAGDEEAGQS</sequence>